<dbReference type="EMBL" id="CM042039">
    <property type="protein sequence ID" value="KAI3726337.1"/>
    <property type="molecule type" value="Genomic_DNA"/>
</dbReference>
<comment type="caution">
    <text evidence="1">The sequence shown here is derived from an EMBL/GenBank/DDBJ whole genome shotgun (WGS) entry which is preliminary data.</text>
</comment>
<protein>
    <submittedName>
        <fullName evidence="1">Uncharacterized protein</fullName>
    </submittedName>
</protein>
<organism evidence="1 2">
    <name type="scientific">Smallanthus sonchifolius</name>
    <dbReference type="NCBI Taxonomy" id="185202"/>
    <lineage>
        <taxon>Eukaryota</taxon>
        <taxon>Viridiplantae</taxon>
        <taxon>Streptophyta</taxon>
        <taxon>Embryophyta</taxon>
        <taxon>Tracheophyta</taxon>
        <taxon>Spermatophyta</taxon>
        <taxon>Magnoliopsida</taxon>
        <taxon>eudicotyledons</taxon>
        <taxon>Gunneridae</taxon>
        <taxon>Pentapetalae</taxon>
        <taxon>asterids</taxon>
        <taxon>campanulids</taxon>
        <taxon>Asterales</taxon>
        <taxon>Asteraceae</taxon>
        <taxon>Asteroideae</taxon>
        <taxon>Heliantheae alliance</taxon>
        <taxon>Millerieae</taxon>
        <taxon>Smallanthus</taxon>
    </lineage>
</organism>
<sequence length="327" mass="36084">MKNRGKFANRLGHLALSDSTRTRSRAAAVPCERRSRVAAVSGEVATKFGILLGSIAFKLPQPPQRPTATDIAHLSIKICIHTNPKHASSRHLIPSTANILRFRSPATHHHLRKFSFAASQHSYSISDEDLESRGFLLRQSIGDLNLDHLNSVFVTVGFPKRDTEKIKVALEHIDSLLWVEYETTKRPVAFARATGDGVFNAIIWDVVVDPNFQGIGLGKAVIERVLFATLKKMKLSFAVLLILALLFTSVVAFSPMGAPFPSPSKFGCNKKCELRCSRSGWRDRCLKYCGICCGKCNGCVPSGPYASKAQCPCYRDMKNPKGRDKCP</sequence>
<accession>A0ACB9BWI0</accession>
<dbReference type="Proteomes" id="UP001056120">
    <property type="component" value="Linkage Group LG22"/>
</dbReference>
<evidence type="ECO:0000313" key="2">
    <source>
        <dbReference type="Proteomes" id="UP001056120"/>
    </source>
</evidence>
<keyword evidence="2" id="KW-1185">Reference proteome</keyword>
<gene>
    <name evidence="1" type="ORF">L1987_66134</name>
</gene>
<evidence type="ECO:0000313" key="1">
    <source>
        <dbReference type="EMBL" id="KAI3726337.1"/>
    </source>
</evidence>
<proteinExistence type="predicted"/>
<name>A0ACB9BWI0_9ASTR</name>
<reference evidence="2" key="1">
    <citation type="journal article" date="2022" name="Mol. Ecol. Resour.">
        <title>The genomes of chicory, endive, great burdock and yacon provide insights into Asteraceae palaeo-polyploidization history and plant inulin production.</title>
        <authorList>
            <person name="Fan W."/>
            <person name="Wang S."/>
            <person name="Wang H."/>
            <person name="Wang A."/>
            <person name="Jiang F."/>
            <person name="Liu H."/>
            <person name="Zhao H."/>
            <person name="Xu D."/>
            <person name="Zhang Y."/>
        </authorList>
    </citation>
    <scope>NUCLEOTIDE SEQUENCE [LARGE SCALE GENOMIC DNA]</scope>
    <source>
        <strain evidence="2">cv. Yunnan</strain>
    </source>
</reference>
<reference evidence="1 2" key="2">
    <citation type="journal article" date="2022" name="Mol. Ecol. Resour.">
        <title>The genomes of chicory, endive, great burdock and yacon provide insights into Asteraceae paleo-polyploidization history and plant inulin production.</title>
        <authorList>
            <person name="Fan W."/>
            <person name="Wang S."/>
            <person name="Wang H."/>
            <person name="Wang A."/>
            <person name="Jiang F."/>
            <person name="Liu H."/>
            <person name="Zhao H."/>
            <person name="Xu D."/>
            <person name="Zhang Y."/>
        </authorList>
    </citation>
    <scope>NUCLEOTIDE SEQUENCE [LARGE SCALE GENOMIC DNA]</scope>
    <source>
        <strain evidence="2">cv. Yunnan</strain>
        <tissue evidence="1">Leaves</tissue>
    </source>
</reference>